<dbReference type="GO" id="GO:0050660">
    <property type="term" value="F:flavin adenine dinucleotide binding"/>
    <property type="evidence" value="ECO:0007669"/>
    <property type="project" value="InterPro"/>
</dbReference>
<organism evidence="10 11">
    <name type="scientific">Mycobacterium lentiflavum</name>
    <dbReference type="NCBI Taxonomy" id="141349"/>
    <lineage>
        <taxon>Bacteria</taxon>
        <taxon>Bacillati</taxon>
        <taxon>Actinomycetota</taxon>
        <taxon>Actinomycetes</taxon>
        <taxon>Mycobacteriales</taxon>
        <taxon>Mycobacteriaceae</taxon>
        <taxon>Mycobacterium</taxon>
        <taxon>Mycobacterium simiae complex</taxon>
    </lineage>
</organism>
<evidence type="ECO:0000256" key="4">
    <source>
        <dbReference type="ARBA" id="ARBA00022827"/>
    </source>
</evidence>
<dbReference type="Pfam" id="PF02771">
    <property type="entry name" value="Acyl-CoA_dh_N"/>
    <property type="match status" value="1"/>
</dbReference>
<evidence type="ECO:0000256" key="3">
    <source>
        <dbReference type="ARBA" id="ARBA00022630"/>
    </source>
</evidence>
<evidence type="ECO:0000259" key="7">
    <source>
        <dbReference type="Pfam" id="PF00441"/>
    </source>
</evidence>
<evidence type="ECO:0000256" key="1">
    <source>
        <dbReference type="ARBA" id="ARBA00001974"/>
    </source>
</evidence>
<keyword evidence="4 6" id="KW-0274">FAD</keyword>
<comment type="similarity">
    <text evidence="2 6">Belongs to the acyl-CoA dehydrogenase family.</text>
</comment>
<dbReference type="InterPro" id="IPR037069">
    <property type="entry name" value="AcylCoA_DH/ox_N_sf"/>
</dbReference>
<dbReference type="RefSeq" id="WP_175364701.1">
    <property type="nucleotide sequence ID" value="NZ_CTEE01000002.1"/>
</dbReference>
<evidence type="ECO:0000256" key="6">
    <source>
        <dbReference type="RuleBase" id="RU362125"/>
    </source>
</evidence>
<dbReference type="Gene3D" id="1.20.140.10">
    <property type="entry name" value="Butyryl-CoA Dehydrogenase, subunit A, domain 3"/>
    <property type="match status" value="1"/>
</dbReference>
<keyword evidence="5 6" id="KW-0560">Oxidoreductase</keyword>
<comment type="cofactor">
    <cofactor evidence="1 6">
        <name>FAD</name>
        <dbReference type="ChEBI" id="CHEBI:57692"/>
    </cofactor>
</comment>
<proteinExistence type="inferred from homology"/>
<keyword evidence="3 6" id="KW-0285">Flavoprotein</keyword>
<dbReference type="Gene3D" id="1.10.540.10">
    <property type="entry name" value="Acyl-CoA dehydrogenase/oxidase, N-terminal domain"/>
    <property type="match status" value="1"/>
</dbReference>
<accession>A0A0E4CR48</accession>
<dbReference type="Pfam" id="PF00441">
    <property type="entry name" value="Acyl-CoA_dh_1"/>
    <property type="match status" value="1"/>
</dbReference>
<dbReference type="AlphaFoldDB" id="A0A0E4CR48"/>
<dbReference type="InterPro" id="IPR006091">
    <property type="entry name" value="Acyl-CoA_Oxase/DH_mid-dom"/>
</dbReference>
<evidence type="ECO:0000259" key="9">
    <source>
        <dbReference type="Pfam" id="PF02771"/>
    </source>
</evidence>
<dbReference type="SUPFAM" id="SSF47203">
    <property type="entry name" value="Acyl-CoA dehydrogenase C-terminal domain-like"/>
    <property type="match status" value="1"/>
</dbReference>
<evidence type="ECO:0000259" key="8">
    <source>
        <dbReference type="Pfam" id="PF02770"/>
    </source>
</evidence>
<dbReference type="InterPro" id="IPR009075">
    <property type="entry name" value="AcylCo_DH/oxidase_C"/>
</dbReference>
<reference evidence="10 11" key="1">
    <citation type="submission" date="2015-03" db="EMBL/GenBank/DDBJ databases">
        <authorList>
            <person name="Urmite Genomes"/>
        </authorList>
    </citation>
    <scope>NUCLEOTIDE SEQUENCE [LARGE SCALE GENOMIC DNA]</scope>
    <source>
        <strain evidence="10 11">CSUR P1491</strain>
    </source>
</reference>
<dbReference type="FunFam" id="1.20.140.10:FF:000001">
    <property type="entry name" value="Acyl-CoA dehydrogenase"/>
    <property type="match status" value="1"/>
</dbReference>
<name>A0A0E4CR48_MYCLN</name>
<dbReference type="Pfam" id="PF02770">
    <property type="entry name" value="Acyl-CoA_dh_M"/>
    <property type="match status" value="1"/>
</dbReference>
<dbReference type="GO" id="GO:0003995">
    <property type="term" value="F:acyl-CoA dehydrogenase activity"/>
    <property type="evidence" value="ECO:0007669"/>
    <property type="project" value="TreeGrafter"/>
</dbReference>
<dbReference type="InterPro" id="IPR036250">
    <property type="entry name" value="AcylCo_DH-like_C"/>
</dbReference>
<feature type="domain" description="Acyl-CoA dehydrogenase/oxidase N-terminal" evidence="9">
    <location>
        <begin position="6"/>
        <end position="118"/>
    </location>
</feature>
<dbReference type="InterPro" id="IPR009100">
    <property type="entry name" value="AcylCoA_DH/oxidase_NM_dom_sf"/>
</dbReference>
<dbReference type="EMBL" id="CTEE01000002">
    <property type="protein sequence ID" value="CQD23949.1"/>
    <property type="molecule type" value="Genomic_DNA"/>
</dbReference>
<evidence type="ECO:0000313" key="11">
    <source>
        <dbReference type="Proteomes" id="UP000199251"/>
    </source>
</evidence>
<evidence type="ECO:0000256" key="2">
    <source>
        <dbReference type="ARBA" id="ARBA00009347"/>
    </source>
</evidence>
<sequence>MDFDFTPEQDALRAAVRQMMDREAPEEYLRRLDRDHLFPHELWQRWVEMDLLAMPFPAHYGGLDGGVLDFVITAEEIGRKGYDLAGAYGMAVFLGLLLVRHGSPEQAGAIVPGIIRGERRLSISITEPEAGSDAGAMRTYAYADDGDYVITGQKVFSTGAGLPGNTTLLFARTRRDDRRAISCFLLPNDTPGLRMVRLDTLGRHSMGTFELFLDDVRVPAANLVGELHGGWEILVAGLELERTMTCAAYVGNAQTVVDQALAYAKEREQFGRPVGDFQAIAHMLADMQTAVDAARLLTYRAATLVAQGRPARQEVAMAKLFGSETFVDVANKGMQVLGGYSYMMDFPMQRHFRDARITTVTAGTSQMQRNQIARTMGLHPR</sequence>
<evidence type="ECO:0000256" key="5">
    <source>
        <dbReference type="ARBA" id="ARBA00023002"/>
    </source>
</evidence>
<feature type="domain" description="Acyl-CoA dehydrogenase/oxidase C-terminal" evidence="7">
    <location>
        <begin position="229"/>
        <end position="376"/>
    </location>
</feature>
<dbReference type="PANTHER" id="PTHR43884:SF12">
    <property type="entry name" value="ISOVALERYL-COA DEHYDROGENASE, MITOCHONDRIAL-RELATED"/>
    <property type="match status" value="1"/>
</dbReference>
<dbReference type="PANTHER" id="PTHR43884">
    <property type="entry name" value="ACYL-COA DEHYDROGENASE"/>
    <property type="match status" value="1"/>
</dbReference>
<dbReference type="SUPFAM" id="SSF56645">
    <property type="entry name" value="Acyl-CoA dehydrogenase NM domain-like"/>
    <property type="match status" value="1"/>
</dbReference>
<dbReference type="STRING" id="141349.BN1232_05961"/>
<dbReference type="PIRSF" id="PIRSF016578">
    <property type="entry name" value="HsaA"/>
    <property type="match status" value="1"/>
</dbReference>
<feature type="domain" description="Acyl-CoA oxidase/dehydrogenase middle" evidence="8">
    <location>
        <begin position="123"/>
        <end position="216"/>
    </location>
</feature>
<dbReference type="InterPro" id="IPR013786">
    <property type="entry name" value="AcylCoA_DH/ox_N"/>
</dbReference>
<evidence type="ECO:0000313" key="10">
    <source>
        <dbReference type="EMBL" id="CQD23949.1"/>
    </source>
</evidence>
<protein>
    <submittedName>
        <fullName evidence="10">Acyl-CoA dehydrogenase FadE19</fullName>
    </submittedName>
</protein>
<dbReference type="InterPro" id="IPR046373">
    <property type="entry name" value="Acyl-CoA_Oxase/DH_mid-dom_sf"/>
</dbReference>
<dbReference type="Proteomes" id="UP000199251">
    <property type="component" value="Unassembled WGS sequence"/>
</dbReference>
<gene>
    <name evidence="10" type="primary">fadE19_2</name>
    <name evidence="10" type="ORF">BN1232_05961</name>
</gene>
<dbReference type="Gene3D" id="2.40.110.10">
    <property type="entry name" value="Butyryl-CoA Dehydrogenase, subunit A, domain 2"/>
    <property type="match status" value="1"/>
</dbReference>